<dbReference type="SMART" id="SM01052">
    <property type="entry name" value="CAP_GLY"/>
    <property type="match status" value="1"/>
</dbReference>
<dbReference type="PANTHER" id="PTHR18916:SF93">
    <property type="entry name" value="RESTIN HOMOLOG"/>
    <property type="match status" value="1"/>
</dbReference>
<proteinExistence type="predicted"/>
<feature type="compositionally biased region" description="Low complexity" evidence="1">
    <location>
        <begin position="700"/>
        <end position="713"/>
    </location>
</feature>
<feature type="compositionally biased region" description="Basic and acidic residues" evidence="1">
    <location>
        <begin position="593"/>
        <end position="607"/>
    </location>
</feature>
<reference evidence="3" key="2">
    <citation type="submission" date="2022-10" db="EMBL/GenBank/DDBJ databases">
        <authorList>
            <consortium name="ENA_rothamsted_submissions"/>
            <consortium name="culmorum"/>
            <person name="King R."/>
        </authorList>
    </citation>
    <scope>NUCLEOTIDE SEQUENCE</scope>
</reference>
<gene>
    <name evidence="3" type="ORF">PHAECO_LOCUS6042</name>
</gene>
<feature type="compositionally biased region" description="Polar residues" evidence="1">
    <location>
        <begin position="654"/>
        <end position="672"/>
    </location>
</feature>
<dbReference type="Gene3D" id="2.30.30.190">
    <property type="entry name" value="CAP Gly-rich-like domain"/>
    <property type="match status" value="1"/>
</dbReference>
<reference evidence="3" key="1">
    <citation type="submission" date="2022-01" db="EMBL/GenBank/DDBJ databases">
        <authorList>
            <person name="King R."/>
        </authorList>
    </citation>
    <scope>NUCLEOTIDE SEQUENCE</scope>
</reference>
<evidence type="ECO:0000259" key="2">
    <source>
        <dbReference type="PROSITE" id="PS50245"/>
    </source>
</evidence>
<evidence type="ECO:0000313" key="3">
    <source>
        <dbReference type="EMBL" id="CAG9819041.1"/>
    </source>
</evidence>
<dbReference type="OrthoDB" id="10038993at2759"/>
<feature type="domain" description="CAP-Gly" evidence="2">
    <location>
        <begin position="94"/>
        <end position="160"/>
    </location>
</feature>
<name>A0A9N9X514_PHACE</name>
<evidence type="ECO:0000313" key="4">
    <source>
        <dbReference type="Proteomes" id="UP001153737"/>
    </source>
</evidence>
<feature type="region of interest" description="Disordered" evidence="1">
    <location>
        <begin position="794"/>
        <end position="890"/>
    </location>
</feature>
<feature type="compositionally biased region" description="Polar residues" evidence="1">
    <location>
        <begin position="827"/>
        <end position="838"/>
    </location>
</feature>
<accession>A0A9N9X514</accession>
<feature type="compositionally biased region" description="Polar residues" evidence="1">
    <location>
        <begin position="805"/>
        <end position="816"/>
    </location>
</feature>
<keyword evidence="4" id="KW-1185">Reference proteome</keyword>
<dbReference type="EMBL" id="OU896708">
    <property type="protein sequence ID" value="CAG9819041.1"/>
    <property type="molecule type" value="Genomic_DNA"/>
</dbReference>
<dbReference type="InterPro" id="IPR036859">
    <property type="entry name" value="CAP-Gly_dom_sf"/>
</dbReference>
<feature type="compositionally biased region" description="Basic and acidic residues" evidence="1">
    <location>
        <begin position="674"/>
        <end position="686"/>
    </location>
</feature>
<feature type="region of interest" description="Disordered" evidence="1">
    <location>
        <begin position="634"/>
        <end position="733"/>
    </location>
</feature>
<organism evidence="3 4">
    <name type="scientific">Phaedon cochleariae</name>
    <name type="common">Mustard beetle</name>
    <dbReference type="NCBI Taxonomy" id="80249"/>
    <lineage>
        <taxon>Eukaryota</taxon>
        <taxon>Metazoa</taxon>
        <taxon>Ecdysozoa</taxon>
        <taxon>Arthropoda</taxon>
        <taxon>Hexapoda</taxon>
        <taxon>Insecta</taxon>
        <taxon>Pterygota</taxon>
        <taxon>Neoptera</taxon>
        <taxon>Endopterygota</taxon>
        <taxon>Coleoptera</taxon>
        <taxon>Polyphaga</taxon>
        <taxon>Cucujiformia</taxon>
        <taxon>Chrysomeloidea</taxon>
        <taxon>Chrysomelidae</taxon>
        <taxon>Chrysomelinae</taxon>
        <taxon>Chrysomelini</taxon>
        <taxon>Phaedon</taxon>
    </lineage>
</organism>
<dbReference type="PANTHER" id="PTHR18916">
    <property type="entry name" value="DYNACTIN 1-RELATED MICROTUBULE-BINDING"/>
    <property type="match status" value="1"/>
</dbReference>
<feature type="compositionally biased region" description="Polar residues" evidence="1">
    <location>
        <begin position="877"/>
        <end position="890"/>
    </location>
</feature>
<dbReference type="SUPFAM" id="SSF74924">
    <property type="entry name" value="Cap-Gly domain"/>
    <property type="match status" value="1"/>
</dbReference>
<dbReference type="PROSITE" id="PS00845">
    <property type="entry name" value="CAP_GLY_1"/>
    <property type="match status" value="1"/>
</dbReference>
<feature type="compositionally biased region" description="Basic and acidic residues" evidence="1">
    <location>
        <begin position="716"/>
        <end position="733"/>
    </location>
</feature>
<dbReference type="InterPro" id="IPR000938">
    <property type="entry name" value="CAP-Gly_domain"/>
</dbReference>
<evidence type="ECO:0000256" key="1">
    <source>
        <dbReference type="SAM" id="MobiDB-lite"/>
    </source>
</evidence>
<sequence>MVSDLSIRRYRLPPQGANCLKENSIKDGLVEVTGICRIPTFGSRIPQIRSQLNVAVEEITANHPPVEEIPKITVKHVGQRARAGDKEGILRFVGTVRFAKGTWCGIELNAPIGKNDGSVCGVRYFACSARCGLMAPLAKVALLDDGADNDSGPYSMLFIDPKHDRIAISADQHLNEQLPKNLTFLRNREPTNNKNDTFEVLQQDNSTFNIPKPHEETFKQPTELNNTRIKKLILNETVTKDNSKKRTNETFDSPITGPSATISNTINGAHDHTDINVNLTYQRNEKSCDDLLQDISVEVKRRRTSNSKNHLSETIEKPSSLPQLRSSVDDLELNRFTISTPMRSGVKETTFRKLRISSIHAEQKTINDEDSKRDSLELDESLGILTPYATRSPSLEYEVNIQDIFPKERKSTELPSSKDESVFLNQSASIPSRTKSLNIDIPFSKETKHDLLSPNLTSMTDYSLGIIDEQILSNVTMKTNTTINMELPLDSVDKSMLARIEQTPSPEELPLDPTPIIESDPKTEPSKSKTSSFITSITSITSLDTGYQGDGEMSRPASRGADSSPLTRRPLPRPQTRRPDPMTDSDFYTESDADNHEENPLRGDRRAQVIDGTLYGVDPQAAADIYANNRENMDSSGIFTDIEGNTRNEEQADVSPSDTSSKTISENSQNNIKDVFDKTLVKKESDSSMLKENPKKRNAPSPGVSSPSSFSSPRHVSKEENIAKKYKMPKRDVASKVKAMLEPNRVQPEKKSVKKPVGRWDAVMNKISKSEQTVPKKEIKSKVFNNINVNTGVSPRQSELKKSGSRTIMNQKSPNNKLKVVPGLSINGISASSPNLRKSVSDRLNPKLPLDRTATPVNRPGSAQSLASSEKRRIRNRPNSGTSVKTIGGSNVGSSIHSSLSDLSAATLPPTNKPGKTDFFFIQLLHAIDEYFKHHT</sequence>
<feature type="compositionally biased region" description="Low complexity" evidence="1">
    <location>
        <begin position="528"/>
        <end position="542"/>
    </location>
</feature>
<dbReference type="PROSITE" id="PS50245">
    <property type="entry name" value="CAP_GLY_2"/>
    <property type="match status" value="1"/>
</dbReference>
<dbReference type="AlphaFoldDB" id="A0A9N9X514"/>
<dbReference type="Pfam" id="PF01302">
    <property type="entry name" value="CAP_GLY"/>
    <property type="match status" value="1"/>
</dbReference>
<dbReference type="Proteomes" id="UP001153737">
    <property type="component" value="Chromosome 2"/>
</dbReference>
<feature type="region of interest" description="Disordered" evidence="1">
    <location>
        <begin position="503"/>
        <end position="607"/>
    </location>
</feature>
<protein>
    <recommendedName>
        <fullName evidence="2">CAP-Gly domain-containing protein</fullName>
    </recommendedName>
</protein>